<dbReference type="SUPFAM" id="SSF81469">
    <property type="entry name" value="Bacterial aa3 type cytochrome c oxidase subunit IV"/>
    <property type="match status" value="1"/>
</dbReference>
<feature type="domain" description="Cytochrome c oxidase subunit IV bacterial aa3 type" evidence="2">
    <location>
        <begin position="4"/>
        <end position="43"/>
    </location>
</feature>
<evidence type="ECO:0000313" key="3">
    <source>
        <dbReference type="EMBL" id="MFC3142106.1"/>
    </source>
</evidence>
<organism evidence="3 4">
    <name type="scientific">Psychromarinibacter halotolerans</name>
    <dbReference type="NCBI Taxonomy" id="1775175"/>
    <lineage>
        <taxon>Bacteria</taxon>
        <taxon>Pseudomonadati</taxon>
        <taxon>Pseudomonadota</taxon>
        <taxon>Alphaproteobacteria</taxon>
        <taxon>Rhodobacterales</taxon>
        <taxon>Paracoccaceae</taxon>
        <taxon>Psychromarinibacter</taxon>
    </lineage>
</organism>
<dbReference type="Gene3D" id="1.20.5.160">
    <property type="entry name" value="Bacterial aa3 type cytochrome c oxidase subunit IV"/>
    <property type="match status" value="1"/>
</dbReference>
<protein>
    <submittedName>
        <fullName evidence="3">Aa3-type cytochrome c oxidase subunit IV</fullName>
    </submittedName>
</protein>
<dbReference type="InterPro" id="IPR012422">
    <property type="entry name" value="Cyt_c_oxidase_su4_bac-aa3"/>
</dbReference>
<keyword evidence="4" id="KW-1185">Reference proteome</keyword>
<name>A0ABV7GRD4_9RHOB</name>
<comment type="caution">
    <text evidence="3">The sequence shown here is derived from an EMBL/GenBank/DDBJ whole genome shotgun (WGS) entry which is preliminary data.</text>
</comment>
<evidence type="ECO:0000313" key="4">
    <source>
        <dbReference type="Proteomes" id="UP001595632"/>
    </source>
</evidence>
<evidence type="ECO:0000259" key="2">
    <source>
        <dbReference type="Pfam" id="PF07835"/>
    </source>
</evidence>
<dbReference type="InterPro" id="IPR036596">
    <property type="entry name" value="Cyt-C_aa3_sf"/>
</dbReference>
<dbReference type="Proteomes" id="UP001595632">
    <property type="component" value="Unassembled WGS sequence"/>
</dbReference>
<gene>
    <name evidence="3" type="ORF">ACFOGP_05265</name>
</gene>
<keyword evidence="1" id="KW-0472">Membrane</keyword>
<accession>A0ABV7GRD4</accession>
<reference evidence="4" key="1">
    <citation type="journal article" date="2019" name="Int. J. Syst. Evol. Microbiol.">
        <title>The Global Catalogue of Microorganisms (GCM) 10K type strain sequencing project: providing services to taxonomists for standard genome sequencing and annotation.</title>
        <authorList>
            <consortium name="The Broad Institute Genomics Platform"/>
            <consortium name="The Broad Institute Genome Sequencing Center for Infectious Disease"/>
            <person name="Wu L."/>
            <person name="Ma J."/>
        </authorList>
    </citation>
    <scope>NUCLEOTIDE SEQUENCE [LARGE SCALE GENOMIC DNA]</scope>
    <source>
        <strain evidence="4">KCTC 52366</strain>
    </source>
</reference>
<keyword evidence="1" id="KW-0812">Transmembrane</keyword>
<sequence>MADHKPGEMDITEQEKTFHGFMKAVTWSAVGILVFLVLLAMING</sequence>
<evidence type="ECO:0000256" key="1">
    <source>
        <dbReference type="SAM" id="Phobius"/>
    </source>
</evidence>
<dbReference type="Pfam" id="PF07835">
    <property type="entry name" value="COX4_pro_2"/>
    <property type="match status" value="1"/>
</dbReference>
<dbReference type="EMBL" id="JBHRTB010000010">
    <property type="protein sequence ID" value="MFC3142106.1"/>
    <property type="molecule type" value="Genomic_DNA"/>
</dbReference>
<proteinExistence type="predicted"/>
<dbReference type="RefSeq" id="WP_275631655.1">
    <property type="nucleotide sequence ID" value="NZ_JARGYD010000002.1"/>
</dbReference>
<feature type="transmembrane region" description="Helical" evidence="1">
    <location>
        <begin position="21"/>
        <end position="42"/>
    </location>
</feature>
<keyword evidence="1" id="KW-1133">Transmembrane helix</keyword>